<evidence type="ECO:0000313" key="2">
    <source>
        <dbReference type="EMBL" id="MFD1675902.1"/>
    </source>
</evidence>
<comment type="caution">
    <text evidence="2">The sequence shown here is derived from an EMBL/GenBank/DDBJ whole genome shotgun (WGS) entry which is preliminary data.</text>
</comment>
<dbReference type="InterPro" id="IPR037523">
    <property type="entry name" value="VOC_core"/>
</dbReference>
<dbReference type="Pfam" id="PF00903">
    <property type="entry name" value="Glyoxalase"/>
    <property type="match status" value="1"/>
</dbReference>
<organism evidence="2 3">
    <name type="scientific">Alicyclobacillus fodiniaquatilis</name>
    <dbReference type="NCBI Taxonomy" id="1661150"/>
    <lineage>
        <taxon>Bacteria</taxon>
        <taxon>Bacillati</taxon>
        <taxon>Bacillota</taxon>
        <taxon>Bacilli</taxon>
        <taxon>Bacillales</taxon>
        <taxon>Alicyclobacillaceae</taxon>
        <taxon>Alicyclobacillus</taxon>
    </lineage>
</organism>
<feature type="domain" description="VOC" evidence="1">
    <location>
        <begin position="7"/>
        <end position="121"/>
    </location>
</feature>
<dbReference type="PANTHER" id="PTHR33993:SF2">
    <property type="entry name" value="VOC DOMAIN-CONTAINING PROTEIN"/>
    <property type="match status" value="1"/>
</dbReference>
<dbReference type="InterPro" id="IPR029068">
    <property type="entry name" value="Glyas_Bleomycin-R_OHBP_Dase"/>
</dbReference>
<proteinExistence type="predicted"/>
<protein>
    <submittedName>
        <fullName evidence="2">VOC family protein</fullName>
    </submittedName>
</protein>
<dbReference type="InterPro" id="IPR052164">
    <property type="entry name" value="Anthracycline_SecMetBiosynth"/>
</dbReference>
<evidence type="ECO:0000313" key="3">
    <source>
        <dbReference type="Proteomes" id="UP001597079"/>
    </source>
</evidence>
<sequence length="125" mass="13923">MTLGIQKVGQVSINVRDLQRAIAFYRDVLELQYVWQTNGMAFFTCGEVRLMLGTPEDPNFDHPSSVLYYSVDDIQAAFHVLSTRGVMFHGPPHEIGKLGDIAVWMAFFTDSEGNTVAIQSEVPAV</sequence>
<dbReference type="EMBL" id="JBHUCX010000035">
    <property type="protein sequence ID" value="MFD1675902.1"/>
    <property type="molecule type" value="Genomic_DNA"/>
</dbReference>
<reference evidence="3" key="1">
    <citation type="journal article" date="2019" name="Int. J. Syst. Evol. Microbiol.">
        <title>The Global Catalogue of Microorganisms (GCM) 10K type strain sequencing project: providing services to taxonomists for standard genome sequencing and annotation.</title>
        <authorList>
            <consortium name="The Broad Institute Genomics Platform"/>
            <consortium name="The Broad Institute Genome Sequencing Center for Infectious Disease"/>
            <person name="Wu L."/>
            <person name="Ma J."/>
        </authorList>
    </citation>
    <scope>NUCLEOTIDE SEQUENCE [LARGE SCALE GENOMIC DNA]</scope>
    <source>
        <strain evidence="3">CGMCC 1.12286</strain>
    </source>
</reference>
<dbReference type="SUPFAM" id="SSF54593">
    <property type="entry name" value="Glyoxalase/Bleomycin resistance protein/Dihydroxybiphenyl dioxygenase"/>
    <property type="match status" value="1"/>
</dbReference>
<dbReference type="PANTHER" id="PTHR33993">
    <property type="entry name" value="GLYOXALASE-RELATED"/>
    <property type="match status" value="1"/>
</dbReference>
<evidence type="ECO:0000259" key="1">
    <source>
        <dbReference type="PROSITE" id="PS51819"/>
    </source>
</evidence>
<dbReference type="PROSITE" id="PS51819">
    <property type="entry name" value="VOC"/>
    <property type="match status" value="1"/>
</dbReference>
<dbReference type="RefSeq" id="WP_377943784.1">
    <property type="nucleotide sequence ID" value="NZ_JBHUCX010000035.1"/>
</dbReference>
<keyword evidence="3" id="KW-1185">Reference proteome</keyword>
<accession>A0ABW4JHT2</accession>
<gene>
    <name evidence="2" type="ORF">ACFSB2_14455</name>
</gene>
<dbReference type="InterPro" id="IPR004360">
    <property type="entry name" value="Glyas_Fos-R_dOase_dom"/>
</dbReference>
<name>A0ABW4JHT2_9BACL</name>
<dbReference type="Proteomes" id="UP001597079">
    <property type="component" value="Unassembled WGS sequence"/>
</dbReference>
<dbReference type="Gene3D" id="3.10.180.10">
    <property type="entry name" value="2,3-Dihydroxybiphenyl 1,2-Dioxygenase, domain 1"/>
    <property type="match status" value="1"/>
</dbReference>